<keyword evidence="1" id="KW-0472">Membrane</keyword>
<accession>A0A9P1IQM1</accession>
<proteinExistence type="predicted"/>
<gene>
    <name evidence="2" type="ORF">CAMP_LOCUS11211</name>
</gene>
<dbReference type="EMBL" id="CANHGI010000004">
    <property type="protein sequence ID" value="CAI5448574.1"/>
    <property type="molecule type" value="Genomic_DNA"/>
</dbReference>
<name>A0A9P1IQM1_9PELO</name>
<sequence length="79" mass="9409">MEEKEAVELTDFYHSVIFFCDKYSLDKRQVFLGLILTLLFFIFLVCTIIAWKRYSPIIQELLIKESIEKAKTAEKNKEE</sequence>
<keyword evidence="1" id="KW-1133">Transmembrane helix</keyword>
<protein>
    <submittedName>
        <fullName evidence="2">Uncharacterized protein</fullName>
    </submittedName>
</protein>
<dbReference type="Proteomes" id="UP001152747">
    <property type="component" value="Unassembled WGS sequence"/>
</dbReference>
<dbReference type="AlphaFoldDB" id="A0A9P1IQM1"/>
<evidence type="ECO:0000256" key="1">
    <source>
        <dbReference type="SAM" id="Phobius"/>
    </source>
</evidence>
<keyword evidence="3" id="KW-1185">Reference proteome</keyword>
<comment type="caution">
    <text evidence="2">The sequence shown here is derived from an EMBL/GenBank/DDBJ whole genome shotgun (WGS) entry which is preliminary data.</text>
</comment>
<evidence type="ECO:0000313" key="2">
    <source>
        <dbReference type="EMBL" id="CAI5448574.1"/>
    </source>
</evidence>
<feature type="transmembrane region" description="Helical" evidence="1">
    <location>
        <begin position="31"/>
        <end position="51"/>
    </location>
</feature>
<organism evidence="2 3">
    <name type="scientific">Caenorhabditis angaria</name>
    <dbReference type="NCBI Taxonomy" id="860376"/>
    <lineage>
        <taxon>Eukaryota</taxon>
        <taxon>Metazoa</taxon>
        <taxon>Ecdysozoa</taxon>
        <taxon>Nematoda</taxon>
        <taxon>Chromadorea</taxon>
        <taxon>Rhabditida</taxon>
        <taxon>Rhabditina</taxon>
        <taxon>Rhabditomorpha</taxon>
        <taxon>Rhabditoidea</taxon>
        <taxon>Rhabditidae</taxon>
        <taxon>Peloderinae</taxon>
        <taxon>Caenorhabditis</taxon>
    </lineage>
</organism>
<reference evidence="2" key="1">
    <citation type="submission" date="2022-11" db="EMBL/GenBank/DDBJ databases">
        <authorList>
            <person name="Kikuchi T."/>
        </authorList>
    </citation>
    <scope>NUCLEOTIDE SEQUENCE</scope>
    <source>
        <strain evidence="2">PS1010</strain>
    </source>
</reference>
<keyword evidence="1" id="KW-0812">Transmembrane</keyword>
<evidence type="ECO:0000313" key="3">
    <source>
        <dbReference type="Proteomes" id="UP001152747"/>
    </source>
</evidence>